<organism evidence="1 2">
    <name type="scientific">Candidatus Protochlamydia amoebophila</name>
    <dbReference type="NCBI Taxonomy" id="362787"/>
    <lineage>
        <taxon>Bacteria</taxon>
        <taxon>Pseudomonadati</taxon>
        <taxon>Chlamydiota</taxon>
        <taxon>Chlamydiia</taxon>
        <taxon>Parachlamydiales</taxon>
        <taxon>Parachlamydiaceae</taxon>
        <taxon>Candidatus Protochlamydia</taxon>
    </lineage>
</organism>
<dbReference type="AlphaFoldDB" id="A0A0C1JKH4"/>
<reference evidence="1 2" key="1">
    <citation type="journal article" date="2014" name="Mol. Biol. Evol.">
        <title>Massive expansion of Ubiquitination-related gene families within the Chlamydiae.</title>
        <authorList>
            <person name="Domman D."/>
            <person name="Collingro A."/>
            <person name="Lagkouvardos I."/>
            <person name="Gehre L."/>
            <person name="Weinmaier T."/>
            <person name="Rattei T."/>
            <person name="Subtil A."/>
            <person name="Horn M."/>
        </authorList>
    </citation>
    <scope>NUCLEOTIDE SEQUENCE [LARGE SCALE GENOMIC DNA]</scope>
    <source>
        <strain evidence="1 2">EI2</strain>
    </source>
</reference>
<dbReference type="RefSeq" id="WP_039358544.1">
    <property type="nucleotide sequence ID" value="NZ_JSAN01000071.1"/>
</dbReference>
<dbReference type="PATRIC" id="fig|362787.3.peg.1187"/>
<dbReference type="Proteomes" id="UP000031465">
    <property type="component" value="Unassembled WGS sequence"/>
</dbReference>
<evidence type="ECO:0000313" key="2">
    <source>
        <dbReference type="Proteomes" id="UP000031465"/>
    </source>
</evidence>
<evidence type="ECO:0000313" key="1">
    <source>
        <dbReference type="EMBL" id="KIC71790.1"/>
    </source>
</evidence>
<proteinExistence type="predicted"/>
<sequence length="88" mass="10104">MLGIAISITSQRIPLLRTCTDQVLEPIKQSVLVGQDNQQNNFLPIEHYRHRSRWKFLSNLMAGRANYCLNPSKPRLFFSNTEIEAVSS</sequence>
<accession>A0A0C1JKH4</accession>
<dbReference type="EMBL" id="JSAN01000071">
    <property type="protein sequence ID" value="KIC71790.1"/>
    <property type="molecule type" value="Genomic_DNA"/>
</dbReference>
<gene>
    <name evidence="1" type="ORF">DB44_CY00010</name>
</gene>
<name>A0A0C1JKH4_9BACT</name>
<comment type="caution">
    <text evidence="1">The sequence shown here is derived from an EMBL/GenBank/DDBJ whole genome shotgun (WGS) entry which is preliminary data.</text>
</comment>
<protein>
    <submittedName>
        <fullName evidence="1">Uncharacterized protein</fullName>
    </submittedName>
</protein>